<evidence type="ECO:0000256" key="1">
    <source>
        <dbReference type="SAM" id="MobiDB-lite"/>
    </source>
</evidence>
<sequence>MPSNRYAVIDKETKVYLFEPTGMSRVILDAPTVEDAVAALRRTASPDTIKGVYILGLPWFESCRRDVEAVRKAGYTNIEVVEAHVFCISSIIYNLPMNATTGAVVFVVIEVDATILRKRENGWQYLGVKQPLIAYEEFPSVSDIVFTAHTPESMKGALRHLFPEVKSHLVGLMKPRFFKTFFDNRINNGNLNGYEVLPFCIYSLLIKFGTNRVTVSLDDTPPFTITKEIDIGDAPTVEVLTYEADDIESSLVKTFKFKSAKVRTVLITIGVDKTLLPELSLKTVATRDLDAADTVSLVGKANGADVRTSGNSQTGLDLAKNSTTDKPSEVTDVPIACDGGADNVGSTSTLPAELSQLRLDPQPKAILTFTPDNRILIQTHDETYTGDKEVLAYVRLQVGKPPIVGGRAFAALKKHPDSVFYGITRLLAIDFDPDHPDPSWTFKTSRDTDGKVHIHGGDDMTMSPIFLFGLVVKSTLLYIRENLKSDVTTLEIRLPAGSFICDVELKNISERIGVKLVVVDEKH</sequence>
<proteinExistence type="predicted"/>
<protein>
    <submittedName>
        <fullName evidence="3">CRAL-TRIO domain-containing protein</fullName>
    </submittedName>
</protein>
<evidence type="ECO:0000313" key="2">
    <source>
        <dbReference type="Proteomes" id="UP000492821"/>
    </source>
</evidence>
<organism evidence="2 3">
    <name type="scientific">Panagrellus redivivus</name>
    <name type="common">Microworm</name>
    <dbReference type="NCBI Taxonomy" id="6233"/>
    <lineage>
        <taxon>Eukaryota</taxon>
        <taxon>Metazoa</taxon>
        <taxon>Ecdysozoa</taxon>
        <taxon>Nematoda</taxon>
        <taxon>Chromadorea</taxon>
        <taxon>Rhabditida</taxon>
        <taxon>Tylenchina</taxon>
        <taxon>Panagrolaimomorpha</taxon>
        <taxon>Panagrolaimoidea</taxon>
        <taxon>Panagrolaimidae</taxon>
        <taxon>Panagrellus</taxon>
    </lineage>
</organism>
<feature type="region of interest" description="Disordered" evidence="1">
    <location>
        <begin position="303"/>
        <end position="330"/>
    </location>
</feature>
<evidence type="ECO:0000313" key="3">
    <source>
        <dbReference type="WBParaSite" id="Pan_g672.t1"/>
    </source>
</evidence>
<keyword evidence="2" id="KW-1185">Reference proteome</keyword>
<dbReference type="AlphaFoldDB" id="A0A7E4W2I5"/>
<reference evidence="2" key="1">
    <citation type="journal article" date="2013" name="Genetics">
        <title>The draft genome and transcriptome of Panagrellus redivivus are shaped by the harsh demands of a free-living lifestyle.</title>
        <authorList>
            <person name="Srinivasan J."/>
            <person name="Dillman A.R."/>
            <person name="Macchietto M.G."/>
            <person name="Heikkinen L."/>
            <person name="Lakso M."/>
            <person name="Fracchia K.M."/>
            <person name="Antoshechkin I."/>
            <person name="Mortazavi A."/>
            <person name="Wong G."/>
            <person name="Sternberg P.W."/>
        </authorList>
    </citation>
    <scope>NUCLEOTIDE SEQUENCE [LARGE SCALE GENOMIC DNA]</scope>
    <source>
        <strain evidence="2">MT8872</strain>
    </source>
</reference>
<dbReference type="Proteomes" id="UP000492821">
    <property type="component" value="Unassembled WGS sequence"/>
</dbReference>
<feature type="compositionally biased region" description="Polar residues" evidence="1">
    <location>
        <begin position="308"/>
        <end position="325"/>
    </location>
</feature>
<name>A0A7E4W2I5_PANRE</name>
<reference evidence="3" key="2">
    <citation type="submission" date="2020-10" db="UniProtKB">
        <authorList>
            <consortium name="WormBaseParasite"/>
        </authorList>
    </citation>
    <scope>IDENTIFICATION</scope>
</reference>
<dbReference type="WBParaSite" id="Pan_g672.t1">
    <property type="protein sequence ID" value="Pan_g672.t1"/>
    <property type="gene ID" value="Pan_g672"/>
</dbReference>
<accession>A0A7E4W2I5</accession>